<dbReference type="AlphaFoldDB" id="C0D0A0"/>
<feature type="transmembrane region" description="Helical" evidence="7">
    <location>
        <begin position="121"/>
        <end position="142"/>
    </location>
</feature>
<dbReference type="Proteomes" id="UP000004756">
    <property type="component" value="Unassembled WGS sequence"/>
</dbReference>
<feature type="transmembrane region" description="Helical" evidence="7">
    <location>
        <begin position="222"/>
        <end position="243"/>
    </location>
</feature>
<dbReference type="PROSITE" id="PS50928">
    <property type="entry name" value="ABC_TM1"/>
    <property type="match status" value="1"/>
</dbReference>
<dbReference type="GO" id="GO:0005886">
    <property type="term" value="C:plasma membrane"/>
    <property type="evidence" value="ECO:0007669"/>
    <property type="project" value="UniProtKB-SubCell"/>
</dbReference>
<evidence type="ECO:0000256" key="3">
    <source>
        <dbReference type="ARBA" id="ARBA00022475"/>
    </source>
</evidence>
<dbReference type="InterPro" id="IPR000515">
    <property type="entry name" value="MetI-like"/>
</dbReference>
<evidence type="ECO:0000259" key="8">
    <source>
        <dbReference type="PROSITE" id="PS50928"/>
    </source>
</evidence>
<reference evidence="9 10" key="1">
    <citation type="submission" date="2009-01" db="EMBL/GenBank/DDBJ databases">
        <authorList>
            <person name="Fulton L."/>
            <person name="Clifton S."/>
            <person name="Fulton B."/>
            <person name="Xu J."/>
            <person name="Minx P."/>
            <person name="Pepin K.H."/>
            <person name="Johnson M."/>
            <person name="Bhonagiri V."/>
            <person name="Nash W.E."/>
            <person name="Mardis E.R."/>
            <person name="Wilson R.K."/>
        </authorList>
    </citation>
    <scope>NUCLEOTIDE SEQUENCE [LARGE SCALE GENOMIC DNA]</scope>
    <source>
        <strain evidence="9 10">DSM 15981</strain>
    </source>
</reference>
<proteinExistence type="inferred from homology"/>
<evidence type="ECO:0000256" key="2">
    <source>
        <dbReference type="ARBA" id="ARBA00022448"/>
    </source>
</evidence>
<keyword evidence="10" id="KW-1185">Reference proteome</keyword>
<feature type="transmembrane region" description="Helical" evidence="7">
    <location>
        <begin position="163"/>
        <end position="186"/>
    </location>
</feature>
<dbReference type="PANTHER" id="PTHR43744">
    <property type="entry name" value="ABC TRANSPORTER PERMEASE PROTEIN MG189-RELATED-RELATED"/>
    <property type="match status" value="1"/>
</dbReference>
<dbReference type="Pfam" id="PF00528">
    <property type="entry name" value="BPD_transp_1"/>
    <property type="match status" value="1"/>
</dbReference>
<feature type="transmembrane region" description="Helical" evidence="7">
    <location>
        <begin position="87"/>
        <end position="109"/>
    </location>
</feature>
<evidence type="ECO:0000256" key="7">
    <source>
        <dbReference type="RuleBase" id="RU363032"/>
    </source>
</evidence>
<dbReference type="CDD" id="cd06261">
    <property type="entry name" value="TM_PBP2"/>
    <property type="match status" value="1"/>
</dbReference>
<keyword evidence="6 7" id="KW-0472">Membrane</keyword>
<comment type="caution">
    <text evidence="9">The sequence shown here is derived from an EMBL/GenBank/DDBJ whole genome shotgun (WGS) entry which is preliminary data.</text>
</comment>
<dbReference type="PANTHER" id="PTHR43744:SF6">
    <property type="entry name" value="ABC TRANSPORTER PERMEASE PROTEIN YESQ-RELATED"/>
    <property type="match status" value="1"/>
</dbReference>
<feature type="transmembrane region" description="Helical" evidence="7">
    <location>
        <begin position="51"/>
        <end position="75"/>
    </location>
</feature>
<sequence>MIYPFLYMIFGSFKTQQDIVQNPTSLLPASWTLENFFNGWKGFGNTTFATFFLNSFMITILSVVGQVASSAVVAYGFARTRFKGRTVWFAIMVATMMMPSQVLIIPQYIMFNKFGWINTWLPLIVPGFFGMPFFIFLIYQFMQNIPQALDEAAFIDGCSKYSIFRRIVLPLIKPALVTSMIFAAYWKWGDFFSPMIYLTDIKKYTLSVALKMFTDPAAQSDWGASYAMATLSVLPVLILFFCFQKYLVEGISTSGLKG</sequence>
<dbReference type="EMBL" id="ACCJ01000160">
    <property type="protein sequence ID" value="EEG55240.1"/>
    <property type="molecule type" value="Genomic_DNA"/>
</dbReference>
<dbReference type="HOGENOM" id="CLU_016047_1_1_9"/>
<feature type="domain" description="ABC transmembrane type-1" evidence="8">
    <location>
        <begin position="52"/>
        <end position="243"/>
    </location>
</feature>
<reference evidence="9 10" key="2">
    <citation type="submission" date="2009-02" db="EMBL/GenBank/DDBJ databases">
        <title>Draft genome sequence of Clostridium asparagiforme (DSM 15981).</title>
        <authorList>
            <person name="Sudarsanam P."/>
            <person name="Ley R."/>
            <person name="Guruge J."/>
            <person name="Turnbaugh P.J."/>
            <person name="Mahowald M."/>
            <person name="Liep D."/>
            <person name="Gordon J."/>
        </authorList>
    </citation>
    <scope>NUCLEOTIDE SEQUENCE [LARGE SCALE GENOMIC DNA]</scope>
    <source>
        <strain evidence="9 10">DSM 15981</strain>
    </source>
</reference>
<keyword evidence="2 7" id="KW-0813">Transport</keyword>
<comment type="similarity">
    <text evidence="7">Belongs to the binding-protein-dependent transport system permease family.</text>
</comment>
<dbReference type="GO" id="GO:0055085">
    <property type="term" value="P:transmembrane transport"/>
    <property type="evidence" value="ECO:0007669"/>
    <property type="project" value="InterPro"/>
</dbReference>
<gene>
    <name evidence="9" type="ORF">CLOSTASPAR_02682</name>
</gene>
<protein>
    <submittedName>
        <fullName evidence="9">ABC transporter, permease protein</fullName>
    </submittedName>
</protein>
<evidence type="ECO:0000256" key="5">
    <source>
        <dbReference type="ARBA" id="ARBA00022989"/>
    </source>
</evidence>
<evidence type="ECO:0000256" key="6">
    <source>
        <dbReference type="ARBA" id="ARBA00023136"/>
    </source>
</evidence>
<dbReference type="Gene3D" id="1.10.3720.10">
    <property type="entry name" value="MetI-like"/>
    <property type="match status" value="1"/>
</dbReference>
<evidence type="ECO:0000313" key="9">
    <source>
        <dbReference type="EMBL" id="EEG55240.1"/>
    </source>
</evidence>
<organism evidence="9 10">
    <name type="scientific">[Clostridium] asparagiforme DSM 15981</name>
    <dbReference type="NCBI Taxonomy" id="518636"/>
    <lineage>
        <taxon>Bacteria</taxon>
        <taxon>Bacillati</taxon>
        <taxon>Bacillota</taxon>
        <taxon>Clostridia</taxon>
        <taxon>Lachnospirales</taxon>
        <taxon>Lachnospiraceae</taxon>
        <taxon>Enterocloster</taxon>
    </lineage>
</organism>
<comment type="subcellular location">
    <subcellularLocation>
        <location evidence="1 7">Cell membrane</location>
        <topology evidence="1 7">Multi-pass membrane protein</topology>
    </subcellularLocation>
</comment>
<dbReference type="InterPro" id="IPR035906">
    <property type="entry name" value="MetI-like_sf"/>
</dbReference>
<keyword evidence="3" id="KW-1003">Cell membrane</keyword>
<keyword evidence="5 7" id="KW-1133">Transmembrane helix</keyword>
<evidence type="ECO:0000256" key="1">
    <source>
        <dbReference type="ARBA" id="ARBA00004651"/>
    </source>
</evidence>
<name>C0D0A0_9FIRM</name>
<evidence type="ECO:0000256" key="4">
    <source>
        <dbReference type="ARBA" id="ARBA00022692"/>
    </source>
</evidence>
<evidence type="ECO:0000313" key="10">
    <source>
        <dbReference type="Proteomes" id="UP000004756"/>
    </source>
</evidence>
<keyword evidence="4 7" id="KW-0812">Transmembrane</keyword>
<dbReference type="SUPFAM" id="SSF161098">
    <property type="entry name" value="MetI-like"/>
    <property type="match status" value="1"/>
</dbReference>
<accession>C0D0A0</accession>